<keyword evidence="9 18" id="KW-0256">Endoplasmic reticulum</keyword>
<feature type="transmembrane region" description="Helical" evidence="19">
    <location>
        <begin position="313"/>
        <end position="332"/>
    </location>
</feature>
<evidence type="ECO:0000256" key="8">
    <source>
        <dbReference type="ARBA" id="ARBA00022723"/>
    </source>
</evidence>
<dbReference type="SMART" id="SM01117">
    <property type="entry name" value="Cyt-b5"/>
    <property type="match status" value="1"/>
</dbReference>
<dbReference type="InterPro" id="IPR006694">
    <property type="entry name" value="Fatty_acid_hydroxylase"/>
</dbReference>
<dbReference type="PANTHER" id="PTHR12863">
    <property type="entry name" value="FATTY ACID HYDROXYLASE"/>
    <property type="match status" value="1"/>
</dbReference>
<dbReference type="InterPro" id="IPR001199">
    <property type="entry name" value="Cyt_B5-like_heme/steroid-bd"/>
</dbReference>
<dbReference type="PROSITE" id="PS50255">
    <property type="entry name" value="CYTOCHROME_B5_2"/>
    <property type="match status" value="1"/>
</dbReference>
<accession>A0ABR1Y7K1</accession>
<evidence type="ECO:0000256" key="5">
    <source>
        <dbReference type="ARBA" id="ARBA00022516"/>
    </source>
</evidence>
<keyword evidence="6" id="KW-0349">Heme</keyword>
<keyword evidence="14 18" id="KW-0408">Iron</keyword>
<gene>
    <name evidence="21" type="ORF">IWX90DRAFT_421705</name>
</gene>
<keyword evidence="10 18" id="KW-0276">Fatty acid metabolism</keyword>
<evidence type="ECO:0000256" key="17">
    <source>
        <dbReference type="ARBA" id="ARBA00023160"/>
    </source>
</evidence>
<keyword evidence="7 19" id="KW-0812">Transmembrane</keyword>
<comment type="caution">
    <text evidence="21">The sequence shown here is derived from an EMBL/GenBank/DDBJ whole genome shotgun (WGS) entry which is preliminary data.</text>
</comment>
<reference evidence="21 22" key="1">
    <citation type="journal article" date="2022" name="G3 (Bethesda)">
        <title>Enemy or ally: a genomic approach to elucidate the lifestyle of Phyllosticta citrichinaensis.</title>
        <authorList>
            <person name="Buijs V.A."/>
            <person name="Groenewald J.Z."/>
            <person name="Haridas S."/>
            <person name="LaButti K.M."/>
            <person name="Lipzen A."/>
            <person name="Martin F.M."/>
            <person name="Barry K."/>
            <person name="Grigoriev I.V."/>
            <person name="Crous P.W."/>
            <person name="Seidl M.F."/>
        </authorList>
    </citation>
    <scope>NUCLEOTIDE SEQUENCE [LARGE SCALE GENOMIC DNA]</scope>
    <source>
        <strain evidence="21 22">CBS 129764</strain>
    </source>
</reference>
<keyword evidence="13 18" id="KW-0560">Oxidoreductase</keyword>
<evidence type="ECO:0000256" key="15">
    <source>
        <dbReference type="ARBA" id="ARBA00023098"/>
    </source>
</evidence>
<keyword evidence="12 19" id="KW-1133">Transmembrane helix</keyword>
<evidence type="ECO:0000256" key="7">
    <source>
        <dbReference type="ARBA" id="ARBA00022692"/>
    </source>
</evidence>
<evidence type="ECO:0000256" key="12">
    <source>
        <dbReference type="ARBA" id="ARBA00022989"/>
    </source>
</evidence>
<dbReference type="EMBL" id="JBBWUH010000001">
    <property type="protein sequence ID" value="KAK8177710.1"/>
    <property type="molecule type" value="Genomic_DNA"/>
</dbReference>
<dbReference type="PIRSF" id="PIRSF005149">
    <property type="entry name" value="IPC-B_HD"/>
    <property type="match status" value="1"/>
</dbReference>
<dbReference type="Pfam" id="PF04116">
    <property type="entry name" value="FA_hydroxylase"/>
    <property type="match status" value="1"/>
</dbReference>
<evidence type="ECO:0000256" key="2">
    <source>
        <dbReference type="ARBA" id="ARBA00004991"/>
    </source>
</evidence>
<dbReference type="InterPro" id="IPR018506">
    <property type="entry name" value="Cyt_B5_heme-BS"/>
</dbReference>
<dbReference type="Pfam" id="PF00173">
    <property type="entry name" value="Cyt-b5"/>
    <property type="match status" value="1"/>
</dbReference>
<evidence type="ECO:0000256" key="11">
    <source>
        <dbReference type="ARBA" id="ARBA00022833"/>
    </source>
</evidence>
<evidence type="ECO:0000256" key="18">
    <source>
        <dbReference type="PIRNR" id="PIRNR005149"/>
    </source>
</evidence>
<comment type="pathway">
    <text evidence="3">Lipid metabolism.</text>
</comment>
<keyword evidence="16 18" id="KW-0472">Membrane</keyword>
<comment type="subcellular location">
    <subcellularLocation>
        <location evidence="1">Endoplasmic reticulum membrane</location>
        <topology evidence="1">Multi-pass membrane protein</topology>
    </subcellularLocation>
</comment>
<dbReference type="InterPro" id="IPR036400">
    <property type="entry name" value="Cyt_B5-like_heme/steroid_sf"/>
</dbReference>
<dbReference type="PROSITE" id="PS00191">
    <property type="entry name" value="CYTOCHROME_B5_1"/>
    <property type="match status" value="1"/>
</dbReference>
<keyword evidence="8 18" id="KW-0479">Metal-binding</keyword>
<evidence type="ECO:0000256" key="14">
    <source>
        <dbReference type="ARBA" id="ARBA00023004"/>
    </source>
</evidence>
<feature type="transmembrane region" description="Helical" evidence="19">
    <location>
        <begin position="230"/>
        <end position="247"/>
    </location>
</feature>
<evidence type="ECO:0000256" key="4">
    <source>
        <dbReference type="ARBA" id="ARBA00005747"/>
    </source>
</evidence>
<organism evidence="21 22">
    <name type="scientific">Phyllosticta citrichinensis</name>
    <dbReference type="NCBI Taxonomy" id="1130410"/>
    <lineage>
        <taxon>Eukaryota</taxon>
        <taxon>Fungi</taxon>
        <taxon>Dikarya</taxon>
        <taxon>Ascomycota</taxon>
        <taxon>Pezizomycotina</taxon>
        <taxon>Dothideomycetes</taxon>
        <taxon>Dothideomycetes incertae sedis</taxon>
        <taxon>Botryosphaeriales</taxon>
        <taxon>Phyllostictaceae</taxon>
        <taxon>Phyllosticta</taxon>
    </lineage>
</organism>
<name>A0ABR1Y7K1_9PEZI</name>
<dbReference type="PANTHER" id="PTHR12863:SF1">
    <property type="entry name" value="FATTY ACID 2-HYDROXYLASE"/>
    <property type="match status" value="1"/>
</dbReference>
<keyword evidence="15 18" id="KW-0443">Lipid metabolism</keyword>
<sequence>MPGRTLPTITQAEVASHNNAKSCYVTIGERVFDITEFVEDHPGGGDLVLEYAGKDVKDILEDEISHKHSDSAYEILDDYLVGFVATQKVVDAATESQHPDDIVPLPPRGEGLKELNDKGIANGEKYVFEATGLSSAEDLSRETDFNADYRKHKFLDLSRPLFPQIWFGGFSKDFYLEQVHRPRHYKGGASAPLFGNFLEPLSKTAWWVVPTVWLPPVAYVSWLASQNLPTVHFGLYWVLGLFIWTLVEYCMHRFLFHLDDYLPDNRVGITLHFLLHGIHHYLPMDKYRLVMPPALFLILATPFWKLAHAVFFYNWYAATAVYCGGIFGYICYDLTHYFLHHRNLPAYYRELKKYHLEHHFADYENGFGVTNKFWDRIFNTELQIPPPKVIKTT</sequence>
<dbReference type="EC" id="1.-.-.-" evidence="18"/>
<protein>
    <recommendedName>
        <fullName evidence="18">Ceramide very long chain fatty acid hydroxylase</fullName>
        <ecNumber evidence="18">1.-.-.-</ecNumber>
    </recommendedName>
</protein>
<comment type="function">
    <text evidence="18">Ceramide hydroxylase involved in the hydroxylation of sphingolipid-associated very long chain fatty acids. Postulated to hydroxylate the very long chain fatty acid of dihydroceramides and phytoceramides at C-2.</text>
</comment>
<evidence type="ECO:0000256" key="16">
    <source>
        <dbReference type="ARBA" id="ARBA00023136"/>
    </source>
</evidence>
<evidence type="ECO:0000256" key="6">
    <source>
        <dbReference type="ARBA" id="ARBA00022617"/>
    </source>
</evidence>
<keyword evidence="11" id="KW-0862">Zinc</keyword>
<keyword evidence="22" id="KW-1185">Reference proteome</keyword>
<feature type="domain" description="Cytochrome b5 heme-binding" evidence="20">
    <location>
        <begin position="6"/>
        <end position="85"/>
    </location>
</feature>
<comment type="similarity">
    <text evidence="4 18">Belongs to the sterol desaturase family. SCS7 subfamily.</text>
</comment>
<evidence type="ECO:0000256" key="9">
    <source>
        <dbReference type="ARBA" id="ARBA00022824"/>
    </source>
</evidence>
<evidence type="ECO:0000313" key="21">
    <source>
        <dbReference type="EMBL" id="KAK8177710.1"/>
    </source>
</evidence>
<evidence type="ECO:0000256" key="10">
    <source>
        <dbReference type="ARBA" id="ARBA00022832"/>
    </source>
</evidence>
<dbReference type="InterPro" id="IPR014430">
    <property type="entry name" value="Scs7"/>
</dbReference>
<evidence type="ECO:0000313" key="22">
    <source>
        <dbReference type="Proteomes" id="UP001456524"/>
    </source>
</evidence>
<evidence type="ECO:0000259" key="20">
    <source>
        <dbReference type="PROSITE" id="PS50255"/>
    </source>
</evidence>
<dbReference type="SUPFAM" id="SSF55856">
    <property type="entry name" value="Cytochrome b5-like heme/steroid binding domain"/>
    <property type="match status" value="1"/>
</dbReference>
<proteinExistence type="inferred from homology"/>
<comment type="pathway">
    <text evidence="2">Sphingolipid metabolism.</text>
</comment>
<evidence type="ECO:0000256" key="13">
    <source>
        <dbReference type="ARBA" id="ARBA00023002"/>
    </source>
</evidence>
<evidence type="ECO:0000256" key="19">
    <source>
        <dbReference type="SAM" id="Phobius"/>
    </source>
</evidence>
<evidence type="ECO:0000256" key="3">
    <source>
        <dbReference type="ARBA" id="ARBA00005189"/>
    </source>
</evidence>
<dbReference type="PRINTS" id="PR00363">
    <property type="entry name" value="CYTOCHROMEB5"/>
</dbReference>
<keyword evidence="17 18" id="KW-0275">Fatty acid biosynthesis</keyword>
<keyword evidence="5 18" id="KW-0444">Lipid biosynthesis</keyword>
<feature type="transmembrane region" description="Helical" evidence="19">
    <location>
        <begin position="205"/>
        <end position="224"/>
    </location>
</feature>
<dbReference type="Gene3D" id="3.10.120.10">
    <property type="entry name" value="Cytochrome b5-like heme/steroid binding domain"/>
    <property type="match status" value="1"/>
</dbReference>
<evidence type="ECO:0000256" key="1">
    <source>
        <dbReference type="ARBA" id="ARBA00004477"/>
    </source>
</evidence>
<dbReference type="Proteomes" id="UP001456524">
    <property type="component" value="Unassembled WGS sequence"/>
</dbReference>
<comment type="cofactor">
    <cofactor evidence="18">
        <name>Zn(2+)</name>
        <dbReference type="ChEBI" id="CHEBI:29105"/>
    </cofactor>
    <text evidence="18">Binds 2 Zn(2+) ions per subunit that likely form a catalytic dimetal center.</text>
</comment>